<comment type="caution">
    <text evidence="2">The sequence shown here is derived from an EMBL/GenBank/DDBJ whole genome shotgun (WGS) entry which is preliminary data.</text>
</comment>
<feature type="region of interest" description="Disordered" evidence="1">
    <location>
        <begin position="122"/>
        <end position="150"/>
    </location>
</feature>
<organism evidence="2 3">
    <name type="scientific">Actinophytocola oryzae</name>
    <dbReference type="NCBI Taxonomy" id="502181"/>
    <lineage>
        <taxon>Bacteria</taxon>
        <taxon>Bacillati</taxon>
        <taxon>Actinomycetota</taxon>
        <taxon>Actinomycetes</taxon>
        <taxon>Pseudonocardiales</taxon>
        <taxon>Pseudonocardiaceae</taxon>
    </lineage>
</organism>
<dbReference type="Proteomes" id="UP000294927">
    <property type="component" value="Unassembled WGS sequence"/>
</dbReference>
<feature type="compositionally biased region" description="Basic and acidic residues" evidence="1">
    <location>
        <begin position="608"/>
        <end position="626"/>
    </location>
</feature>
<keyword evidence="3" id="KW-1185">Reference proteome</keyword>
<dbReference type="EMBL" id="SOCP01000018">
    <property type="protein sequence ID" value="TDV42170.1"/>
    <property type="molecule type" value="Genomic_DNA"/>
</dbReference>
<feature type="compositionally biased region" description="Basic and acidic residues" evidence="1">
    <location>
        <begin position="376"/>
        <end position="387"/>
    </location>
</feature>
<dbReference type="InterPro" id="IPR036689">
    <property type="entry name" value="ESAT-6-like_sf"/>
</dbReference>
<sequence length="649" mass="67787">MPDGSPPNPPPNPNDPWLEGLTFEQIAQLINEVSPDVFYQRASAFDQSGGRFQDVLDRVRHEMNLVREAWTGKASDDFDAVVREVTSKISNVLQFLQNPGYGATLRDAGDRLADAQQRFRDLQGQKTQQESTPPVAGGPSPEETAKVNDDSAKQILRDLRTVYWDVGNALTPLPYKPPQVVTDKSGVDPKDIVTNKVVTNQPGNGTPNPGDDTNTNNDTNSYANGDSNANPYGPSFMPPTMLTKSAVTTQPGQHGGGGDRFQFTGGQGGQDGQVLGRFGPGGGESFGGPGPGGPFVPGQLGATFFAGGSPGNGPGVLGQSKSYAAARANDPLERIDDEASEAGGMTPFGVVAPAVLGRSERSATCRPEGATATGKSGKEKDSGRRTVDNVLLEETLPETESTETLSTELPEQEKQSRVRTAVDAPPTRVTEKARELAGHAITASGEPLVATTHGIAATPALETLALPQVEPATPVEPAKPALTPALELGPESKKFFGLSTSAGGGGGVTHAIALDPQSRGMFAPGTATADGLTVSDQITGATAPGASGRGAVTDPNASPHMGGMPMGMMGGMGGMGGQQQNGGRMAAMPNEPRPEVWDPSNGAPHAVGRREQEREQREERAPEPLSKEQVQAALAEKFAELDRLMERGK</sequence>
<dbReference type="AlphaFoldDB" id="A0A4R7V058"/>
<feature type="compositionally biased region" description="Low complexity" evidence="1">
    <location>
        <begin position="199"/>
        <end position="220"/>
    </location>
</feature>
<feature type="region of interest" description="Disordered" evidence="1">
    <location>
        <begin position="577"/>
        <end position="630"/>
    </location>
</feature>
<reference evidence="2 3" key="1">
    <citation type="submission" date="2019-03" db="EMBL/GenBank/DDBJ databases">
        <title>Genomic Encyclopedia of Archaeal and Bacterial Type Strains, Phase II (KMG-II): from individual species to whole genera.</title>
        <authorList>
            <person name="Goeker M."/>
        </authorList>
    </citation>
    <scope>NUCLEOTIDE SEQUENCE [LARGE SCALE GENOMIC DNA]</scope>
    <source>
        <strain evidence="2 3">DSM 45499</strain>
    </source>
</reference>
<dbReference type="OrthoDB" id="3638656at2"/>
<evidence type="ECO:0000313" key="3">
    <source>
        <dbReference type="Proteomes" id="UP000294927"/>
    </source>
</evidence>
<dbReference type="Pfam" id="PF06013">
    <property type="entry name" value="WXG100"/>
    <property type="match status" value="1"/>
</dbReference>
<accession>A0A4R7V058</accession>
<dbReference type="RefSeq" id="WP_133907377.1">
    <property type="nucleotide sequence ID" value="NZ_SOCP01000018.1"/>
</dbReference>
<name>A0A4R7V058_9PSEU</name>
<protein>
    <submittedName>
        <fullName evidence="2">WXG100 family type VII secretion target</fullName>
    </submittedName>
</protein>
<proteinExistence type="predicted"/>
<feature type="compositionally biased region" description="Polar residues" evidence="1">
    <location>
        <begin position="221"/>
        <end position="230"/>
    </location>
</feature>
<feature type="region of interest" description="Disordered" evidence="1">
    <location>
        <begin position="196"/>
        <end position="235"/>
    </location>
</feature>
<feature type="region of interest" description="Disordered" evidence="1">
    <location>
        <begin position="359"/>
        <end position="426"/>
    </location>
</feature>
<dbReference type="SUPFAM" id="SSF140453">
    <property type="entry name" value="EsxAB dimer-like"/>
    <property type="match status" value="1"/>
</dbReference>
<evidence type="ECO:0000313" key="2">
    <source>
        <dbReference type="EMBL" id="TDV42170.1"/>
    </source>
</evidence>
<gene>
    <name evidence="2" type="ORF">CLV71_11840</name>
</gene>
<dbReference type="Gene3D" id="1.10.287.1060">
    <property type="entry name" value="ESAT-6-like"/>
    <property type="match status" value="1"/>
</dbReference>
<feature type="region of interest" description="Disordered" evidence="1">
    <location>
        <begin position="541"/>
        <end position="560"/>
    </location>
</feature>
<dbReference type="InterPro" id="IPR010310">
    <property type="entry name" value="T7SS_ESAT-6-like"/>
</dbReference>
<evidence type="ECO:0000256" key="1">
    <source>
        <dbReference type="SAM" id="MobiDB-lite"/>
    </source>
</evidence>